<organism evidence="1 2">
    <name type="scientific">Chengkuizengella axinellae</name>
    <dbReference type="NCBI Taxonomy" id="3064388"/>
    <lineage>
        <taxon>Bacteria</taxon>
        <taxon>Bacillati</taxon>
        <taxon>Bacillota</taxon>
        <taxon>Bacilli</taxon>
        <taxon>Bacillales</taxon>
        <taxon>Paenibacillaceae</taxon>
        <taxon>Chengkuizengella</taxon>
    </lineage>
</organism>
<evidence type="ECO:0000313" key="1">
    <source>
        <dbReference type="EMBL" id="MDP5277252.1"/>
    </source>
</evidence>
<gene>
    <name evidence="1" type="ORF">Q5Y73_24525</name>
</gene>
<name>A0ABT9J6J1_9BACL</name>
<dbReference type="EMBL" id="JAVAMP010000040">
    <property type="protein sequence ID" value="MDP5277252.1"/>
    <property type="molecule type" value="Genomic_DNA"/>
</dbReference>
<evidence type="ECO:0000313" key="2">
    <source>
        <dbReference type="Proteomes" id="UP001231941"/>
    </source>
</evidence>
<dbReference type="RefSeq" id="WP_305994551.1">
    <property type="nucleotide sequence ID" value="NZ_JAVAMP010000040.1"/>
</dbReference>
<keyword evidence="2" id="KW-1185">Reference proteome</keyword>
<dbReference type="Proteomes" id="UP001231941">
    <property type="component" value="Unassembled WGS sequence"/>
</dbReference>
<sequence>MEIVSNVLEKITIQLETQIDEYIETYPAEPKILLMEIENNREFWMLGTGWQSMSFVYEHAQFSFLELCSLIDMICGVEAEQKFIREFTEEVKRITDGRVQVYIYQNLENSKEKASCANSIA</sequence>
<protein>
    <submittedName>
        <fullName evidence="1">Uncharacterized protein</fullName>
    </submittedName>
</protein>
<accession>A0ABT9J6J1</accession>
<comment type="caution">
    <text evidence="1">The sequence shown here is derived from an EMBL/GenBank/DDBJ whole genome shotgun (WGS) entry which is preliminary data.</text>
</comment>
<reference evidence="1 2" key="1">
    <citation type="submission" date="2023-08" db="EMBL/GenBank/DDBJ databases">
        <authorList>
            <person name="Park J.-S."/>
        </authorList>
    </citation>
    <scope>NUCLEOTIDE SEQUENCE [LARGE SCALE GENOMIC DNA]</scope>
    <source>
        <strain evidence="1 2">2205SS18-9</strain>
    </source>
</reference>
<proteinExistence type="predicted"/>